<reference evidence="2" key="1">
    <citation type="journal article" date="2020" name="Stud. Mycol.">
        <title>101 Dothideomycetes genomes: a test case for predicting lifestyles and emergence of pathogens.</title>
        <authorList>
            <person name="Haridas S."/>
            <person name="Albert R."/>
            <person name="Binder M."/>
            <person name="Bloem J."/>
            <person name="Labutti K."/>
            <person name="Salamov A."/>
            <person name="Andreopoulos B."/>
            <person name="Baker S."/>
            <person name="Barry K."/>
            <person name="Bills G."/>
            <person name="Bluhm B."/>
            <person name="Cannon C."/>
            <person name="Castanera R."/>
            <person name="Culley D."/>
            <person name="Daum C."/>
            <person name="Ezra D."/>
            <person name="Gonzalez J."/>
            <person name="Henrissat B."/>
            <person name="Kuo A."/>
            <person name="Liang C."/>
            <person name="Lipzen A."/>
            <person name="Lutzoni F."/>
            <person name="Magnuson J."/>
            <person name="Mondo S."/>
            <person name="Nolan M."/>
            <person name="Ohm R."/>
            <person name="Pangilinan J."/>
            <person name="Park H.-J."/>
            <person name="Ramirez L."/>
            <person name="Alfaro M."/>
            <person name="Sun H."/>
            <person name="Tritt A."/>
            <person name="Yoshinaga Y."/>
            <person name="Zwiers L.-H."/>
            <person name="Turgeon B."/>
            <person name="Goodwin S."/>
            <person name="Spatafora J."/>
            <person name="Crous P."/>
            <person name="Grigoriev I."/>
        </authorList>
    </citation>
    <scope>NUCLEOTIDE SEQUENCE</scope>
    <source>
        <strain evidence="2">ATCC 36951</strain>
    </source>
</reference>
<organism evidence="2 3">
    <name type="scientific">Zasmidium cellare ATCC 36951</name>
    <dbReference type="NCBI Taxonomy" id="1080233"/>
    <lineage>
        <taxon>Eukaryota</taxon>
        <taxon>Fungi</taxon>
        <taxon>Dikarya</taxon>
        <taxon>Ascomycota</taxon>
        <taxon>Pezizomycotina</taxon>
        <taxon>Dothideomycetes</taxon>
        <taxon>Dothideomycetidae</taxon>
        <taxon>Mycosphaerellales</taxon>
        <taxon>Mycosphaerellaceae</taxon>
        <taxon>Zasmidium</taxon>
    </lineage>
</organism>
<dbReference type="RefSeq" id="XP_033669449.1">
    <property type="nucleotide sequence ID" value="XM_033812308.1"/>
</dbReference>
<dbReference type="Proteomes" id="UP000799537">
    <property type="component" value="Unassembled WGS sequence"/>
</dbReference>
<sequence>MHESIVTEATKAGCHLHNFIFSHEASSSIDHSAYVSQSKTPTLQSPPRLSQTMAASTAPPARKQKPPSQPLRSPLSPSRTNYTISSDQSTPDTRRRHPASRRTNKKTRHLCRLCCTRQVGPTHLRQAQGRWQVDTTRSAKNEELAVENSKVGITTSMREKETRRFKSRAANVSSLAG</sequence>
<feature type="compositionally biased region" description="Low complexity" evidence="1">
    <location>
        <begin position="70"/>
        <end position="79"/>
    </location>
</feature>
<feature type="region of interest" description="Disordered" evidence="1">
    <location>
        <begin position="32"/>
        <end position="106"/>
    </location>
</feature>
<evidence type="ECO:0000256" key="1">
    <source>
        <dbReference type="SAM" id="MobiDB-lite"/>
    </source>
</evidence>
<feature type="compositionally biased region" description="Polar residues" evidence="1">
    <location>
        <begin position="80"/>
        <end position="91"/>
    </location>
</feature>
<gene>
    <name evidence="2" type="ORF">M409DRAFT_53218</name>
</gene>
<dbReference type="EMBL" id="ML993590">
    <property type="protein sequence ID" value="KAF2168560.1"/>
    <property type="molecule type" value="Genomic_DNA"/>
</dbReference>
<feature type="region of interest" description="Disordered" evidence="1">
    <location>
        <begin position="157"/>
        <end position="177"/>
    </location>
</feature>
<proteinExistence type="predicted"/>
<feature type="compositionally biased region" description="Polar residues" evidence="1">
    <location>
        <begin position="32"/>
        <end position="55"/>
    </location>
</feature>
<accession>A0A6A6CQY9</accession>
<dbReference type="AlphaFoldDB" id="A0A6A6CQY9"/>
<feature type="compositionally biased region" description="Basic residues" evidence="1">
    <location>
        <begin position="94"/>
        <end position="106"/>
    </location>
</feature>
<keyword evidence="3" id="KW-1185">Reference proteome</keyword>
<evidence type="ECO:0000313" key="2">
    <source>
        <dbReference type="EMBL" id="KAF2168560.1"/>
    </source>
</evidence>
<protein>
    <submittedName>
        <fullName evidence="2">Uncharacterized protein</fullName>
    </submittedName>
</protein>
<evidence type="ECO:0000313" key="3">
    <source>
        <dbReference type="Proteomes" id="UP000799537"/>
    </source>
</evidence>
<name>A0A6A6CQY9_ZASCE</name>
<dbReference type="GeneID" id="54565580"/>